<dbReference type="PANTHER" id="PTHR11188">
    <property type="entry name" value="ARRESTIN DOMAIN CONTAINING PROTEIN"/>
    <property type="match status" value="1"/>
</dbReference>
<dbReference type="OrthoDB" id="2333384at2759"/>
<evidence type="ECO:0000313" key="3">
    <source>
        <dbReference type="Proteomes" id="UP000193498"/>
    </source>
</evidence>
<name>A0A1Y1ZA00_9FUNG</name>
<dbReference type="SMART" id="SM01017">
    <property type="entry name" value="Arrestin_C"/>
    <property type="match status" value="1"/>
</dbReference>
<dbReference type="GO" id="GO:0031625">
    <property type="term" value="F:ubiquitin protein ligase binding"/>
    <property type="evidence" value="ECO:0007669"/>
    <property type="project" value="TreeGrafter"/>
</dbReference>
<dbReference type="GO" id="GO:0030674">
    <property type="term" value="F:protein-macromolecule adaptor activity"/>
    <property type="evidence" value="ECO:0007669"/>
    <property type="project" value="TreeGrafter"/>
</dbReference>
<dbReference type="InterPro" id="IPR050357">
    <property type="entry name" value="Arrestin_domain-protein"/>
</dbReference>
<organism evidence="2 3">
    <name type="scientific">Basidiobolus meristosporus CBS 931.73</name>
    <dbReference type="NCBI Taxonomy" id="1314790"/>
    <lineage>
        <taxon>Eukaryota</taxon>
        <taxon>Fungi</taxon>
        <taxon>Fungi incertae sedis</taxon>
        <taxon>Zoopagomycota</taxon>
        <taxon>Entomophthoromycotina</taxon>
        <taxon>Basidiobolomycetes</taxon>
        <taxon>Basidiobolales</taxon>
        <taxon>Basidiobolaceae</taxon>
        <taxon>Basidiobolus</taxon>
    </lineage>
</organism>
<evidence type="ECO:0000313" key="2">
    <source>
        <dbReference type="EMBL" id="ORY07100.1"/>
    </source>
</evidence>
<accession>A0A1Y1ZA00</accession>
<dbReference type="PANTHER" id="PTHR11188:SF17">
    <property type="entry name" value="FI21816P1"/>
    <property type="match status" value="1"/>
</dbReference>
<dbReference type="EMBL" id="MCFE01000011">
    <property type="protein sequence ID" value="ORY07100.1"/>
    <property type="molecule type" value="Genomic_DNA"/>
</dbReference>
<evidence type="ECO:0000259" key="1">
    <source>
        <dbReference type="SMART" id="SM01017"/>
    </source>
</evidence>
<dbReference type="SUPFAM" id="SSF81296">
    <property type="entry name" value="E set domains"/>
    <property type="match status" value="1"/>
</dbReference>
<dbReference type="Proteomes" id="UP000193498">
    <property type="component" value="Unassembled WGS sequence"/>
</dbReference>
<protein>
    <recommendedName>
        <fullName evidence="1">Arrestin C-terminal-like domain-containing protein</fullName>
    </recommendedName>
</protein>
<proteinExistence type="predicted"/>
<dbReference type="Pfam" id="PF02752">
    <property type="entry name" value="Arrestin_C"/>
    <property type="match status" value="1"/>
</dbReference>
<dbReference type="STRING" id="1314790.A0A1Y1ZA00"/>
<feature type="domain" description="Arrestin C-terminal-like" evidence="1">
    <location>
        <begin position="173"/>
        <end position="308"/>
    </location>
</feature>
<dbReference type="GO" id="GO:0005886">
    <property type="term" value="C:plasma membrane"/>
    <property type="evidence" value="ECO:0007669"/>
    <property type="project" value="TreeGrafter"/>
</dbReference>
<dbReference type="InterPro" id="IPR014752">
    <property type="entry name" value="Arrestin-like_C"/>
</dbReference>
<dbReference type="InterPro" id="IPR011022">
    <property type="entry name" value="Arrestin_C-like"/>
</dbReference>
<dbReference type="GO" id="GO:0070086">
    <property type="term" value="P:ubiquitin-dependent endocytosis"/>
    <property type="evidence" value="ECO:0007669"/>
    <property type="project" value="TreeGrafter"/>
</dbReference>
<dbReference type="AlphaFoldDB" id="A0A1Y1ZA00"/>
<dbReference type="InParanoid" id="A0A1Y1ZA00"/>
<comment type="caution">
    <text evidence="2">The sequence shown here is derived from an EMBL/GenBank/DDBJ whole genome shotgun (WGS) entry which is preliminary data.</text>
</comment>
<sequence length="342" mass="38178">MPSPRLTHSSSSIKSKNSLDILVSSNALTLCGSPEESVGCVLTGTLVLTLVEPMKLKSLRLTFLGTVMMNPIDGDSPKEIILTKKQWVFLQSQSTSYWLEPDQYMYNFGIVLSGDFPESTRVRHGCISYKLIAVAERPGLHFNIKTQKTIDVKRTLVNSTELWMGSHPVSTNWDNRLLLSISIPSQYFSIGSNLPFSIQATPLEAGLNIVRVKAFLREVVTYSLGRYARPITRCYGLSISYVDCTANQRNLWELQGVLSIPNRASHNCETGYIRVAHQLAVELQVTDAKKASKTICMTYPITLLSPIHYELAQSPPSYLHHSELPAPELMTPPPPYSSFTPW</sequence>
<dbReference type="InterPro" id="IPR014756">
    <property type="entry name" value="Ig_E-set"/>
</dbReference>
<dbReference type="Gene3D" id="2.60.40.640">
    <property type="match status" value="1"/>
</dbReference>
<reference evidence="2 3" key="1">
    <citation type="submission" date="2016-07" db="EMBL/GenBank/DDBJ databases">
        <title>Pervasive Adenine N6-methylation of Active Genes in Fungi.</title>
        <authorList>
            <consortium name="DOE Joint Genome Institute"/>
            <person name="Mondo S.J."/>
            <person name="Dannebaum R.O."/>
            <person name="Kuo R.C."/>
            <person name="Labutti K."/>
            <person name="Haridas S."/>
            <person name="Kuo A."/>
            <person name="Salamov A."/>
            <person name="Ahrendt S.R."/>
            <person name="Lipzen A."/>
            <person name="Sullivan W."/>
            <person name="Andreopoulos W.B."/>
            <person name="Clum A."/>
            <person name="Lindquist E."/>
            <person name="Daum C."/>
            <person name="Ramamoorthy G.K."/>
            <person name="Gryganskyi A."/>
            <person name="Culley D."/>
            <person name="Magnuson J.K."/>
            <person name="James T.Y."/>
            <person name="O'Malley M.A."/>
            <person name="Stajich J.E."/>
            <person name="Spatafora J.W."/>
            <person name="Visel A."/>
            <person name="Grigoriev I.V."/>
        </authorList>
    </citation>
    <scope>NUCLEOTIDE SEQUENCE [LARGE SCALE GENOMIC DNA]</scope>
    <source>
        <strain evidence="2 3">CBS 931.73</strain>
    </source>
</reference>
<dbReference type="GO" id="GO:0005829">
    <property type="term" value="C:cytosol"/>
    <property type="evidence" value="ECO:0007669"/>
    <property type="project" value="TreeGrafter"/>
</dbReference>
<keyword evidence="3" id="KW-1185">Reference proteome</keyword>
<gene>
    <name evidence="2" type="ORF">K493DRAFT_295674</name>
</gene>